<dbReference type="PANTHER" id="PTHR11579">
    <property type="entry name" value="PROTEIN-L-ISOASPARTATE O-METHYLTRANSFERASE"/>
    <property type="match status" value="1"/>
</dbReference>
<dbReference type="HAMAP" id="MF_00090">
    <property type="entry name" value="PIMT"/>
    <property type="match status" value="1"/>
</dbReference>
<keyword evidence="5 7" id="KW-0808">Transferase</keyword>
<organism evidence="8 9">
    <name type="scientific">Halalkalibaculum roseum</name>
    <dbReference type="NCBI Taxonomy" id="2709311"/>
    <lineage>
        <taxon>Bacteria</taxon>
        <taxon>Pseudomonadati</taxon>
        <taxon>Balneolota</taxon>
        <taxon>Balneolia</taxon>
        <taxon>Balneolales</taxon>
        <taxon>Balneolaceae</taxon>
        <taxon>Halalkalibaculum</taxon>
    </lineage>
</organism>
<dbReference type="Pfam" id="PF01135">
    <property type="entry name" value="PCMT"/>
    <property type="match status" value="1"/>
</dbReference>
<dbReference type="Proteomes" id="UP000473278">
    <property type="component" value="Unassembled WGS sequence"/>
</dbReference>
<dbReference type="SUPFAM" id="SSF53335">
    <property type="entry name" value="S-adenosyl-L-methionine-dependent methyltransferases"/>
    <property type="match status" value="1"/>
</dbReference>
<reference evidence="8 9" key="1">
    <citation type="submission" date="2020-02" db="EMBL/GenBank/DDBJ databases">
        <title>Balneolaceae bacterium YR4-1, complete genome.</title>
        <authorList>
            <person name="Li Y."/>
            <person name="Wu S."/>
        </authorList>
    </citation>
    <scope>NUCLEOTIDE SEQUENCE [LARGE SCALE GENOMIC DNA]</scope>
    <source>
        <strain evidence="8 9">YR4-1</strain>
    </source>
</reference>
<feature type="active site" evidence="7">
    <location>
        <position position="73"/>
    </location>
</feature>
<sequence>MLSWNSDKSGKRDLKFKKRRQKLVDTLRDKGIQDERVLEAFNMVPRHEFIDTALEDRAYKDTALPIGKDQTISQPYTVARQTELLEIMPGEKVLEIGTGSGYQAAILCELGTTVYSIERHEELYERARAILKKLGYRVHQKLGDGTLGWSAYAPYDAIVVTAGAPVVPEDLVEQLQINGRLVVPVGGAQKQEMQRIIKIREGEFEKETYHDFKFVPLIGKKGWKGEDD</sequence>
<name>A0A6M1T0W5_9BACT</name>
<dbReference type="GO" id="GO:0032259">
    <property type="term" value="P:methylation"/>
    <property type="evidence" value="ECO:0007669"/>
    <property type="project" value="UniProtKB-KW"/>
</dbReference>
<evidence type="ECO:0000313" key="8">
    <source>
        <dbReference type="EMBL" id="NGP75735.1"/>
    </source>
</evidence>
<protein>
    <recommendedName>
        <fullName evidence="7">Protein-L-isoaspartate O-methyltransferase</fullName>
        <ecNumber evidence="7">2.1.1.77</ecNumber>
    </recommendedName>
    <alternativeName>
        <fullName evidence="7">L-isoaspartyl protein carboxyl methyltransferase</fullName>
    </alternativeName>
    <alternativeName>
        <fullName evidence="7">Protein L-isoaspartyl methyltransferase</fullName>
    </alternativeName>
    <alternativeName>
        <fullName evidence="7">Protein-beta-aspartate methyltransferase</fullName>
        <shortName evidence="7">PIMT</shortName>
    </alternativeName>
</protein>
<keyword evidence="4 7" id="KW-0489">Methyltransferase</keyword>
<evidence type="ECO:0000256" key="5">
    <source>
        <dbReference type="ARBA" id="ARBA00022679"/>
    </source>
</evidence>
<gene>
    <name evidence="7" type="primary">pcm</name>
    <name evidence="8" type="ORF">G3570_03770</name>
</gene>
<dbReference type="GO" id="GO:0030091">
    <property type="term" value="P:protein repair"/>
    <property type="evidence" value="ECO:0007669"/>
    <property type="project" value="UniProtKB-UniRule"/>
</dbReference>
<dbReference type="EMBL" id="JAALLT010000001">
    <property type="protein sequence ID" value="NGP75735.1"/>
    <property type="molecule type" value="Genomic_DNA"/>
</dbReference>
<evidence type="ECO:0000256" key="7">
    <source>
        <dbReference type="HAMAP-Rule" id="MF_00090"/>
    </source>
</evidence>
<evidence type="ECO:0000256" key="6">
    <source>
        <dbReference type="ARBA" id="ARBA00022691"/>
    </source>
</evidence>
<dbReference type="NCBIfam" id="NF001453">
    <property type="entry name" value="PRK00312.1"/>
    <property type="match status" value="1"/>
</dbReference>
<dbReference type="GO" id="GO:0005737">
    <property type="term" value="C:cytoplasm"/>
    <property type="evidence" value="ECO:0007669"/>
    <property type="project" value="UniProtKB-SubCell"/>
</dbReference>
<comment type="catalytic activity">
    <reaction evidence="7">
        <text>[protein]-L-isoaspartate + S-adenosyl-L-methionine = [protein]-L-isoaspartate alpha-methyl ester + S-adenosyl-L-homocysteine</text>
        <dbReference type="Rhea" id="RHEA:12705"/>
        <dbReference type="Rhea" id="RHEA-COMP:12143"/>
        <dbReference type="Rhea" id="RHEA-COMP:12144"/>
        <dbReference type="ChEBI" id="CHEBI:57856"/>
        <dbReference type="ChEBI" id="CHEBI:59789"/>
        <dbReference type="ChEBI" id="CHEBI:90596"/>
        <dbReference type="ChEBI" id="CHEBI:90598"/>
        <dbReference type="EC" id="2.1.1.77"/>
    </reaction>
</comment>
<dbReference type="CDD" id="cd02440">
    <property type="entry name" value="AdoMet_MTases"/>
    <property type="match status" value="1"/>
</dbReference>
<dbReference type="PANTHER" id="PTHR11579:SF0">
    <property type="entry name" value="PROTEIN-L-ISOASPARTATE(D-ASPARTATE) O-METHYLTRANSFERASE"/>
    <property type="match status" value="1"/>
</dbReference>
<dbReference type="GO" id="GO:0004719">
    <property type="term" value="F:protein-L-isoaspartate (D-aspartate) O-methyltransferase activity"/>
    <property type="evidence" value="ECO:0007669"/>
    <property type="project" value="UniProtKB-UniRule"/>
</dbReference>
<evidence type="ECO:0000256" key="1">
    <source>
        <dbReference type="ARBA" id="ARBA00004496"/>
    </source>
</evidence>
<comment type="similarity">
    <text evidence="2 7">Belongs to the methyltransferase superfamily. L-isoaspartyl/D-aspartyl protein methyltransferase family.</text>
</comment>
<evidence type="ECO:0000256" key="2">
    <source>
        <dbReference type="ARBA" id="ARBA00005369"/>
    </source>
</evidence>
<dbReference type="PROSITE" id="PS01279">
    <property type="entry name" value="PCMT"/>
    <property type="match status" value="1"/>
</dbReference>
<keyword evidence="3 7" id="KW-0963">Cytoplasm</keyword>
<evidence type="ECO:0000256" key="4">
    <source>
        <dbReference type="ARBA" id="ARBA00022603"/>
    </source>
</evidence>
<proteinExistence type="inferred from homology"/>
<keyword evidence="9" id="KW-1185">Reference proteome</keyword>
<evidence type="ECO:0000313" key="9">
    <source>
        <dbReference type="Proteomes" id="UP000473278"/>
    </source>
</evidence>
<dbReference type="EC" id="2.1.1.77" evidence="7"/>
<comment type="caution">
    <text evidence="8">The sequence shown here is derived from an EMBL/GenBank/DDBJ whole genome shotgun (WGS) entry which is preliminary data.</text>
</comment>
<keyword evidence="6 7" id="KW-0949">S-adenosyl-L-methionine</keyword>
<comment type="subcellular location">
    <subcellularLocation>
        <location evidence="1 7">Cytoplasm</location>
    </subcellularLocation>
</comment>
<dbReference type="Gene3D" id="3.40.50.150">
    <property type="entry name" value="Vaccinia Virus protein VP39"/>
    <property type="match status" value="1"/>
</dbReference>
<evidence type="ECO:0000256" key="3">
    <source>
        <dbReference type="ARBA" id="ARBA00022490"/>
    </source>
</evidence>
<dbReference type="FunFam" id="3.40.50.150:FF:000010">
    <property type="entry name" value="Protein-L-isoaspartate O-methyltransferase"/>
    <property type="match status" value="1"/>
</dbReference>
<dbReference type="AlphaFoldDB" id="A0A6M1T0W5"/>
<comment type="function">
    <text evidence="7">Catalyzes the methyl esterification of L-isoaspartyl residues in peptides and proteins that result from spontaneous decomposition of normal L-aspartyl and L-asparaginyl residues. It plays a role in the repair and/or degradation of damaged proteins.</text>
</comment>
<dbReference type="NCBIfam" id="TIGR00080">
    <property type="entry name" value="pimt"/>
    <property type="match status" value="1"/>
</dbReference>
<dbReference type="InterPro" id="IPR029063">
    <property type="entry name" value="SAM-dependent_MTases_sf"/>
</dbReference>
<dbReference type="InterPro" id="IPR000682">
    <property type="entry name" value="PCMT"/>
</dbReference>
<accession>A0A6M1T0W5</accession>